<dbReference type="STRING" id="1122213.GCA_000423365_01356"/>
<evidence type="ECO:0008006" key="4">
    <source>
        <dbReference type="Google" id="ProtNLM"/>
    </source>
</evidence>
<keyword evidence="1" id="KW-0812">Transmembrane</keyword>
<dbReference type="Proteomes" id="UP000258927">
    <property type="component" value="Chromosome"/>
</dbReference>
<dbReference type="EMBL" id="CP021330">
    <property type="protein sequence ID" value="AVX03968.1"/>
    <property type="molecule type" value="Genomic_DNA"/>
</dbReference>
<feature type="transmembrane region" description="Helical" evidence="1">
    <location>
        <begin position="6"/>
        <end position="27"/>
    </location>
</feature>
<protein>
    <recommendedName>
        <fullName evidence="4">DUF2834 domain-containing protein</fullName>
    </recommendedName>
</protein>
<dbReference type="AlphaFoldDB" id="A0A2R4MD51"/>
<evidence type="ECO:0000313" key="3">
    <source>
        <dbReference type="Proteomes" id="UP000258927"/>
    </source>
</evidence>
<feature type="transmembrane region" description="Helical" evidence="1">
    <location>
        <begin position="39"/>
        <end position="64"/>
    </location>
</feature>
<feature type="transmembrane region" description="Helical" evidence="1">
    <location>
        <begin position="76"/>
        <end position="99"/>
    </location>
</feature>
<keyword evidence="1" id="KW-1133">Transmembrane helix</keyword>
<dbReference type="KEGG" id="mmyr:MXMO3_01438"/>
<proteinExistence type="predicted"/>
<organism evidence="2 3">
    <name type="scientific">Maritalea myrionectae</name>
    <dbReference type="NCBI Taxonomy" id="454601"/>
    <lineage>
        <taxon>Bacteria</taxon>
        <taxon>Pseudomonadati</taxon>
        <taxon>Pseudomonadota</taxon>
        <taxon>Alphaproteobacteria</taxon>
        <taxon>Hyphomicrobiales</taxon>
        <taxon>Devosiaceae</taxon>
        <taxon>Maritalea</taxon>
    </lineage>
</organism>
<keyword evidence="3" id="KW-1185">Reference proteome</keyword>
<dbReference type="Pfam" id="PF11196">
    <property type="entry name" value="DUF2834"/>
    <property type="match status" value="1"/>
</dbReference>
<reference evidence="2 3" key="1">
    <citation type="submission" date="2017-05" db="EMBL/GenBank/DDBJ databases">
        <title>Genome Analysis of Maritalea myrionectae HL2708#5.</title>
        <authorList>
            <consortium name="Cotde Inc.-PKNU"/>
            <person name="Jang D."/>
            <person name="Oh H.-M."/>
        </authorList>
    </citation>
    <scope>NUCLEOTIDE SEQUENCE [LARGE SCALE GENOMIC DNA]</scope>
    <source>
        <strain evidence="2 3">HL2708#5</strain>
    </source>
</reference>
<sequence length="108" mass="12449">MTKANFYIIMMVLGTVLPWLFFAPYFAQTGFDIGQYFQSLFMANGLAAGFSIDVLLCIALFWVWSFWDAREQGIRSWWLVLPACSFVGLSLGLPLYLYLRETQLNKAR</sequence>
<keyword evidence="1" id="KW-0472">Membrane</keyword>
<dbReference type="RefSeq" id="WP_117395414.1">
    <property type="nucleotide sequence ID" value="NZ_CP021330.1"/>
</dbReference>
<gene>
    <name evidence="2" type="ORF">MXMO3_01438</name>
</gene>
<evidence type="ECO:0000313" key="2">
    <source>
        <dbReference type="EMBL" id="AVX03968.1"/>
    </source>
</evidence>
<name>A0A2R4MD51_9HYPH</name>
<dbReference type="InterPro" id="IPR021362">
    <property type="entry name" value="DUF2834"/>
</dbReference>
<accession>A0A2R4MD51</accession>
<evidence type="ECO:0000256" key="1">
    <source>
        <dbReference type="SAM" id="Phobius"/>
    </source>
</evidence>